<comment type="caution">
    <text evidence="1">The sequence shown here is derived from an EMBL/GenBank/DDBJ whole genome shotgun (WGS) entry which is preliminary data.</text>
</comment>
<evidence type="ECO:0000313" key="1">
    <source>
        <dbReference type="EMBL" id="RNA22854.1"/>
    </source>
</evidence>
<accession>A0A3M7RHE2</accession>
<evidence type="ECO:0000313" key="2">
    <source>
        <dbReference type="Proteomes" id="UP000276133"/>
    </source>
</evidence>
<keyword evidence="2" id="KW-1185">Reference proteome</keyword>
<protein>
    <submittedName>
        <fullName evidence="1">Uncharacterized protein</fullName>
    </submittedName>
</protein>
<dbReference type="AlphaFoldDB" id="A0A3M7RHE2"/>
<proteinExistence type="predicted"/>
<name>A0A3M7RHE2_BRAPC</name>
<dbReference type="Proteomes" id="UP000276133">
    <property type="component" value="Unassembled WGS sequence"/>
</dbReference>
<sequence length="92" mass="10805">MEFTINFHELEKKKEKISLFLNKKLSFFEGSFILFQINDQKLKVGHGPQIQVQNRSWLLNSFIFDKVVVNFNCSVQTVSINNYHGNKIFIGH</sequence>
<dbReference type="EMBL" id="REGN01003389">
    <property type="protein sequence ID" value="RNA22854.1"/>
    <property type="molecule type" value="Genomic_DNA"/>
</dbReference>
<reference evidence="1 2" key="1">
    <citation type="journal article" date="2018" name="Sci. Rep.">
        <title>Genomic signatures of local adaptation to the degree of environmental predictability in rotifers.</title>
        <authorList>
            <person name="Franch-Gras L."/>
            <person name="Hahn C."/>
            <person name="Garcia-Roger E.M."/>
            <person name="Carmona M.J."/>
            <person name="Serra M."/>
            <person name="Gomez A."/>
        </authorList>
    </citation>
    <scope>NUCLEOTIDE SEQUENCE [LARGE SCALE GENOMIC DNA]</scope>
    <source>
        <strain evidence="1">HYR1</strain>
    </source>
</reference>
<gene>
    <name evidence="1" type="ORF">BpHYR1_052049</name>
</gene>
<organism evidence="1 2">
    <name type="scientific">Brachionus plicatilis</name>
    <name type="common">Marine rotifer</name>
    <name type="synonym">Brachionus muelleri</name>
    <dbReference type="NCBI Taxonomy" id="10195"/>
    <lineage>
        <taxon>Eukaryota</taxon>
        <taxon>Metazoa</taxon>
        <taxon>Spiralia</taxon>
        <taxon>Gnathifera</taxon>
        <taxon>Rotifera</taxon>
        <taxon>Eurotatoria</taxon>
        <taxon>Monogononta</taxon>
        <taxon>Pseudotrocha</taxon>
        <taxon>Ploima</taxon>
        <taxon>Brachionidae</taxon>
        <taxon>Brachionus</taxon>
    </lineage>
</organism>